<evidence type="ECO:0000256" key="5">
    <source>
        <dbReference type="ARBA" id="ARBA00022679"/>
    </source>
</evidence>
<organism evidence="16 17">
    <name type="scientific">Blochmanniella vafra (strain BVAF)</name>
    <dbReference type="NCBI Taxonomy" id="859654"/>
    <lineage>
        <taxon>Bacteria</taxon>
        <taxon>Pseudomonadati</taxon>
        <taxon>Pseudomonadota</taxon>
        <taxon>Gammaproteobacteria</taxon>
        <taxon>Enterobacterales</taxon>
        <taxon>Enterobacteriaceae</taxon>
        <taxon>ant endosymbionts</taxon>
        <taxon>Candidatus Blochmanniella</taxon>
    </lineage>
</organism>
<evidence type="ECO:0000313" key="17">
    <source>
        <dbReference type="Proteomes" id="UP000007464"/>
    </source>
</evidence>
<feature type="site" description="Transition state stabilizer" evidence="13">
    <location>
        <position position="138"/>
    </location>
</feature>
<evidence type="ECO:0000313" key="16">
    <source>
        <dbReference type="EMBL" id="ADV33983.1"/>
    </source>
</evidence>
<dbReference type="PANTHER" id="PTHR42755">
    <property type="entry name" value="3-DEOXY-MANNO-OCTULOSONATE CYTIDYLYLTRANSFERASE"/>
    <property type="match status" value="1"/>
</dbReference>
<evidence type="ECO:0000256" key="1">
    <source>
        <dbReference type="ARBA" id="ARBA00004388"/>
    </source>
</evidence>
<dbReference type="AlphaFoldDB" id="E8Q788"/>
<feature type="transmembrane region" description="Helical" evidence="14">
    <location>
        <begin position="6"/>
        <end position="26"/>
    </location>
</feature>
<dbReference type="Gene3D" id="3.40.50.2000">
    <property type="entry name" value="Glycogen Phosphorylase B"/>
    <property type="match status" value="1"/>
</dbReference>
<evidence type="ECO:0000256" key="10">
    <source>
        <dbReference type="ARBA" id="ARBA00060558"/>
    </source>
</evidence>
<keyword evidence="6" id="KW-0735">Signal-anchor</keyword>
<evidence type="ECO:0000256" key="13">
    <source>
        <dbReference type="PIRSR" id="PIRSR639901-2"/>
    </source>
</evidence>
<comment type="subcellular location">
    <subcellularLocation>
        <location evidence="1">Cell inner membrane</location>
        <topology evidence="1">Single-pass membrane protein</topology>
        <orientation evidence="1">Cytoplasmic side</orientation>
    </subcellularLocation>
    <subcellularLocation>
        <location evidence="14">Cell membrane</location>
    </subcellularLocation>
</comment>
<keyword evidence="5 14" id="KW-0808">Transferase</keyword>
<comment type="function">
    <text evidence="9">Involved in lipopolysaccharide (LPS) biosynthesis. Catalyzes the transfer of two 3-deoxy-D-manno-octulosonate (Kdo) residues from CMP-Kdo to lipid IV(A), the tetraacyldisaccharide-1,4'-bisphosphate precursor of lipid A.</text>
</comment>
<sequence length="434" mass="50039">MYIFYFVIYDIIMYIVQPIIWIRLLWLSIKVPEYRKNWLERYSYHYTTIGSSKLGGIVLHAVSVGEILSIVPLIKKFKKKYPNLAIIVTTMTPSGLKLACQVTINYQNVQCMYLPYDLPNAVKRFINRIKPKLFIIVETELWPNLIRTLYLYKIPIVILNARLSHSAFKKYKKISCFFKYIVQCITIVLAQDKENAGRFLKLGLKRYQLRIIGNLKFDVVVTHDILKQISDLKQNWTRNRIVWIAGSTHQGEEKILLKVHENLLTIFPNLLMILSPRHPERFSHVINITKNFGFSYITKSSGVIPSENIQVIINNTIGELMLLYGISDIAFVGGSLVPHGGHNPLEPATYAIPIIMGPYVFNFNSICSTLHKLGGLINIVDVDSLIKVMYLLLKDQELRLHYGKCAYKAFQKNEGVTSQAFNILNDYLTKNYVQ</sequence>
<dbReference type="RefSeq" id="WP_013516908.1">
    <property type="nucleotide sequence ID" value="NC_014909.2"/>
</dbReference>
<keyword evidence="17" id="KW-1185">Reference proteome</keyword>
<evidence type="ECO:0000256" key="3">
    <source>
        <dbReference type="ARBA" id="ARBA00006380"/>
    </source>
</evidence>
<dbReference type="NCBIfam" id="NF004388">
    <property type="entry name" value="PRK05749.1-4"/>
    <property type="match status" value="1"/>
</dbReference>
<dbReference type="FunFam" id="3.40.50.11720:FF:000001">
    <property type="entry name" value="3-deoxy-D-manno-octulosonic acid transferase"/>
    <property type="match status" value="1"/>
</dbReference>
<name>E8Q788_BLOVB</name>
<feature type="active site" description="Proton acceptor" evidence="12">
    <location>
        <position position="66"/>
    </location>
</feature>
<proteinExistence type="inferred from homology"/>
<dbReference type="UniPathway" id="UPA00958"/>
<dbReference type="EC" id="2.4.99.12" evidence="14"/>
<comment type="similarity">
    <text evidence="3">Belongs to the glycosyltransferase group 1 family. Glycosyltransferase 30 subfamily.</text>
</comment>
<evidence type="ECO:0000256" key="7">
    <source>
        <dbReference type="ARBA" id="ARBA00034401"/>
    </source>
</evidence>
<comment type="catalytic activity">
    <reaction evidence="7">
        <text>alpha-Kdo-(2-&gt;6)-lipid IVA (E. coli) + CMP-3-deoxy-beta-D-manno-octulosonate = alpha-Kdo-(2-&gt;4)-alpha-Kdo-(2-&gt;6)-lipid IVA (E. coli) + CMP + H(+)</text>
        <dbReference type="Rhea" id="RHEA:28062"/>
        <dbReference type="ChEBI" id="CHEBI:15378"/>
        <dbReference type="ChEBI" id="CHEBI:60364"/>
        <dbReference type="ChEBI" id="CHEBI:60365"/>
        <dbReference type="ChEBI" id="CHEBI:60377"/>
        <dbReference type="ChEBI" id="CHEBI:85987"/>
        <dbReference type="EC" id="2.4.99.13"/>
    </reaction>
</comment>
<comment type="pathway">
    <text evidence="2 14">Bacterial outer membrane biogenesis; LPS core biosynthesis.</text>
</comment>
<dbReference type="Proteomes" id="UP000007464">
    <property type="component" value="Chromosome"/>
</dbReference>
<evidence type="ECO:0000256" key="9">
    <source>
        <dbReference type="ARBA" id="ARBA00059802"/>
    </source>
</evidence>
<reference evidence="16 17" key="1">
    <citation type="journal article" date="2010" name="BMC Genomics">
        <title>Unprecedented loss of ammonia assimilation capability in a urease-encoding bacterial mutualist.</title>
        <authorList>
            <person name="Williams L.E."/>
            <person name="Wernegreen J.J."/>
        </authorList>
    </citation>
    <scope>NUCLEOTIDE SEQUENCE [LARGE SCALE GENOMIC DNA]</scope>
    <source>
        <strain evidence="16 17">BVAF</strain>
    </source>
</reference>
<keyword evidence="14" id="KW-1003">Cell membrane</keyword>
<feature type="domain" description="3-deoxy-D-manno-octulosonic-acid transferase N-terminal" evidence="15">
    <location>
        <begin position="37"/>
        <end position="219"/>
    </location>
</feature>
<evidence type="ECO:0000256" key="12">
    <source>
        <dbReference type="PIRSR" id="PIRSR639901-1"/>
    </source>
</evidence>
<dbReference type="Pfam" id="PF04413">
    <property type="entry name" value="Glycos_transf_N"/>
    <property type="match status" value="1"/>
</dbReference>
<dbReference type="OrthoDB" id="9789797at2"/>
<accession>E8Q788</accession>
<dbReference type="STRING" id="859654.BVAF_612"/>
<dbReference type="Gene3D" id="3.40.50.11720">
    <property type="entry name" value="3-Deoxy-D-manno-octulosonic-acid transferase, N-terminal domain"/>
    <property type="match status" value="1"/>
</dbReference>
<evidence type="ECO:0000259" key="15">
    <source>
        <dbReference type="Pfam" id="PF04413"/>
    </source>
</evidence>
<dbReference type="GO" id="GO:0009245">
    <property type="term" value="P:lipid A biosynthetic process"/>
    <property type="evidence" value="ECO:0007669"/>
    <property type="project" value="TreeGrafter"/>
</dbReference>
<keyword evidence="14" id="KW-0812">Transmembrane</keyword>
<dbReference type="PANTHER" id="PTHR42755:SF1">
    <property type="entry name" value="3-DEOXY-D-MANNO-OCTULOSONIC ACID TRANSFERASE, MITOCHONDRIAL-RELATED"/>
    <property type="match status" value="1"/>
</dbReference>
<keyword evidence="14" id="KW-0472">Membrane</keyword>
<evidence type="ECO:0000256" key="8">
    <source>
        <dbReference type="ARBA" id="ARBA00049183"/>
    </source>
</evidence>
<dbReference type="FunFam" id="3.40.50.2000:FF:000032">
    <property type="entry name" value="3-deoxy-D-manno-octulosonic acid transferase"/>
    <property type="match status" value="1"/>
</dbReference>
<dbReference type="GO" id="GO:0009244">
    <property type="term" value="P:lipopolysaccharide core region biosynthetic process"/>
    <property type="evidence" value="ECO:0007669"/>
    <property type="project" value="UniProtKB-UniRule"/>
</dbReference>
<comment type="catalytic activity">
    <reaction evidence="8 14">
        <text>lipid IVA (E. coli) + CMP-3-deoxy-beta-D-manno-octulosonate = alpha-Kdo-(2-&gt;6)-lipid IVA (E. coli) + CMP + H(+)</text>
        <dbReference type="Rhea" id="RHEA:28066"/>
        <dbReference type="ChEBI" id="CHEBI:15378"/>
        <dbReference type="ChEBI" id="CHEBI:58603"/>
        <dbReference type="ChEBI" id="CHEBI:60364"/>
        <dbReference type="ChEBI" id="CHEBI:60377"/>
        <dbReference type="ChEBI" id="CHEBI:85987"/>
        <dbReference type="EC" id="2.4.99.12"/>
    </reaction>
</comment>
<evidence type="ECO:0000256" key="2">
    <source>
        <dbReference type="ARBA" id="ARBA00004713"/>
    </source>
</evidence>
<dbReference type="InterPro" id="IPR038107">
    <property type="entry name" value="Glycos_transf_N_sf"/>
</dbReference>
<comment type="pathway">
    <text evidence="11">Glycolipid biosynthesis; KDO(2)-lipid A biosynthesis; KDO(2)-lipid A from CMP-3-deoxy-D-manno-octulosonate and lipid IV(A): step 2/4.</text>
</comment>
<comment type="function">
    <text evidence="14">Involved in lipopolysaccharide (LPS) biosynthesis. Catalyzes the transfer of 3-deoxy-D-manno-octulosonate (Kdo) residue(s) from CMP-Kdo to lipid IV(A), the tetraacyldisaccharide-1,4'-bisphosphate precursor of lipid A.</text>
</comment>
<dbReference type="SUPFAM" id="SSF53756">
    <property type="entry name" value="UDP-Glycosyltransferase/glycogen phosphorylase"/>
    <property type="match status" value="1"/>
</dbReference>
<dbReference type="EMBL" id="CP002189">
    <property type="protein sequence ID" value="ADV33983.1"/>
    <property type="molecule type" value="Genomic_DNA"/>
</dbReference>
<evidence type="ECO:0000256" key="14">
    <source>
        <dbReference type="RuleBase" id="RU365103"/>
    </source>
</evidence>
<dbReference type="GO" id="GO:0005886">
    <property type="term" value="C:plasma membrane"/>
    <property type="evidence" value="ECO:0007669"/>
    <property type="project" value="UniProtKB-SubCell"/>
</dbReference>
<dbReference type="InterPro" id="IPR039901">
    <property type="entry name" value="Kdotransferase"/>
</dbReference>
<keyword evidence="14" id="KW-0448">Lipopolysaccharide biosynthesis</keyword>
<feature type="site" description="Transition state stabilizer" evidence="13">
    <location>
        <position position="216"/>
    </location>
</feature>
<protein>
    <recommendedName>
        <fullName evidence="4 14">3-deoxy-D-manno-octulosonic acid transferase</fullName>
        <shortName evidence="14">Kdo transferase</shortName>
        <ecNumber evidence="14">2.4.99.12</ecNumber>
    </recommendedName>
    <alternativeName>
        <fullName evidence="14">Lipid IV(A) 3-deoxy-D-manno-octulosonic acid transferase</fullName>
    </alternativeName>
</protein>
<evidence type="ECO:0000256" key="11">
    <source>
        <dbReference type="ARBA" id="ARBA00060660"/>
    </source>
</evidence>
<dbReference type="GO" id="GO:0043842">
    <property type="term" value="F:Kdo transferase activity"/>
    <property type="evidence" value="ECO:0007669"/>
    <property type="project" value="UniProtKB-EC"/>
</dbReference>
<evidence type="ECO:0000256" key="6">
    <source>
        <dbReference type="ARBA" id="ARBA00022968"/>
    </source>
</evidence>
<dbReference type="HOGENOM" id="CLU_036146_2_0_6"/>
<comment type="pathway">
    <text evidence="10">Glycolipid biosynthesis; KDO(2)-lipid A biosynthesis; KDO(2)-lipid A from CMP-3-deoxy-D-manno-octulosonate and lipid IV(A): step 1/4.</text>
</comment>
<keyword evidence="14" id="KW-1133">Transmembrane helix</keyword>
<dbReference type="InterPro" id="IPR007507">
    <property type="entry name" value="Glycos_transf_N"/>
</dbReference>
<evidence type="ECO:0000256" key="4">
    <source>
        <dbReference type="ARBA" id="ARBA00019077"/>
    </source>
</evidence>
<dbReference type="KEGG" id="bva:BVAF_612"/>
<gene>
    <name evidence="16" type="primary">kdtA</name>
    <name evidence="16" type="ordered locus">BVAF_612</name>
</gene>